<evidence type="ECO:0000256" key="1">
    <source>
        <dbReference type="SAM" id="MobiDB-lite"/>
    </source>
</evidence>
<reference evidence="3" key="1">
    <citation type="journal article" date="2023" name="Mol. Phylogenet. Evol.">
        <title>Genome-scale phylogeny and comparative genomics of the fungal order Sordariales.</title>
        <authorList>
            <person name="Hensen N."/>
            <person name="Bonometti L."/>
            <person name="Westerberg I."/>
            <person name="Brannstrom I.O."/>
            <person name="Guillou S."/>
            <person name="Cros-Aarteil S."/>
            <person name="Calhoun S."/>
            <person name="Haridas S."/>
            <person name="Kuo A."/>
            <person name="Mondo S."/>
            <person name="Pangilinan J."/>
            <person name="Riley R."/>
            <person name="LaButti K."/>
            <person name="Andreopoulos B."/>
            <person name="Lipzen A."/>
            <person name="Chen C."/>
            <person name="Yan M."/>
            <person name="Daum C."/>
            <person name="Ng V."/>
            <person name="Clum A."/>
            <person name="Steindorff A."/>
            <person name="Ohm R.A."/>
            <person name="Martin F."/>
            <person name="Silar P."/>
            <person name="Natvig D.O."/>
            <person name="Lalanne C."/>
            <person name="Gautier V."/>
            <person name="Ament-Velasquez S.L."/>
            <person name="Kruys A."/>
            <person name="Hutchinson M.I."/>
            <person name="Powell A.J."/>
            <person name="Barry K."/>
            <person name="Miller A.N."/>
            <person name="Grigoriev I.V."/>
            <person name="Debuchy R."/>
            <person name="Gladieux P."/>
            <person name="Hiltunen Thoren M."/>
            <person name="Johannesson H."/>
        </authorList>
    </citation>
    <scope>NUCLEOTIDE SEQUENCE</scope>
    <source>
        <strain evidence="3">CBS 168.71</strain>
    </source>
</reference>
<evidence type="ECO:0000256" key="2">
    <source>
        <dbReference type="SAM" id="Phobius"/>
    </source>
</evidence>
<evidence type="ECO:0000313" key="4">
    <source>
        <dbReference type="Proteomes" id="UP001278766"/>
    </source>
</evidence>
<keyword evidence="2" id="KW-0812">Transmembrane</keyword>
<dbReference type="EMBL" id="JAUEPN010000006">
    <property type="protein sequence ID" value="KAK3293319.1"/>
    <property type="molecule type" value="Genomic_DNA"/>
</dbReference>
<organism evidence="3 4">
    <name type="scientific">Chaetomium fimeti</name>
    <dbReference type="NCBI Taxonomy" id="1854472"/>
    <lineage>
        <taxon>Eukaryota</taxon>
        <taxon>Fungi</taxon>
        <taxon>Dikarya</taxon>
        <taxon>Ascomycota</taxon>
        <taxon>Pezizomycotina</taxon>
        <taxon>Sordariomycetes</taxon>
        <taxon>Sordariomycetidae</taxon>
        <taxon>Sordariales</taxon>
        <taxon>Chaetomiaceae</taxon>
        <taxon>Chaetomium</taxon>
    </lineage>
</organism>
<proteinExistence type="predicted"/>
<reference evidence="3" key="2">
    <citation type="submission" date="2023-06" db="EMBL/GenBank/DDBJ databases">
        <authorList>
            <consortium name="Lawrence Berkeley National Laboratory"/>
            <person name="Haridas S."/>
            <person name="Hensen N."/>
            <person name="Bonometti L."/>
            <person name="Westerberg I."/>
            <person name="Brannstrom I.O."/>
            <person name="Guillou S."/>
            <person name="Cros-Aarteil S."/>
            <person name="Calhoun S."/>
            <person name="Kuo A."/>
            <person name="Mondo S."/>
            <person name="Pangilinan J."/>
            <person name="Riley R."/>
            <person name="Labutti K."/>
            <person name="Andreopoulos B."/>
            <person name="Lipzen A."/>
            <person name="Chen C."/>
            <person name="Yanf M."/>
            <person name="Daum C."/>
            <person name="Ng V."/>
            <person name="Clum A."/>
            <person name="Steindorff A."/>
            <person name="Ohm R."/>
            <person name="Martin F."/>
            <person name="Silar P."/>
            <person name="Natvig D."/>
            <person name="Lalanne C."/>
            <person name="Gautier V."/>
            <person name="Ament-Velasquez S.L."/>
            <person name="Kruys A."/>
            <person name="Hutchinson M.I."/>
            <person name="Powell A.J."/>
            <person name="Barry K."/>
            <person name="Miller A.N."/>
            <person name="Grigoriev I.V."/>
            <person name="Debuchy R."/>
            <person name="Gladieux P."/>
            <person name="Thoren M.H."/>
            <person name="Johannesson H."/>
        </authorList>
    </citation>
    <scope>NUCLEOTIDE SEQUENCE</scope>
    <source>
        <strain evidence="3">CBS 168.71</strain>
    </source>
</reference>
<keyword evidence="2" id="KW-1133">Transmembrane helix</keyword>
<gene>
    <name evidence="3" type="ORF">B0H64DRAFT_403994</name>
</gene>
<dbReference type="RefSeq" id="XP_062656833.1">
    <property type="nucleotide sequence ID" value="XM_062804365.1"/>
</dbReference>
<evidence type="ECO:0000313" key="3">
    <source>
        <dbReference type="EMBL" id="KAK3293319.1"/>
    </source>
</evidence>
<sequence>MRCVSGNLKVDSFDDSSFACSCLFIHIVCLAFFLRFFLFCFVVFGCVFFADGGDAAAHHTCSPFQHLASGICTFRAGCNESCCRDDRSKCGEGGSEPCRFGVLGQGPCQGGPEHLKPCGAHISVSRSQHQDQFGQAQTSRSWRFLKRAAPCGQAVLRFRLVIFVIDGSIARTSMSASREELRAQLMMTTRCDNRARQTRSQTLGHRPHQNHRRRWRENVQDPFSFSTAIAV</sequence>
<dbReference type="AlphaFoldDB" id="A0AAE0HB62"/>
<comment type="caution">
    <text evidence="3">The sequence shown here is derived from an EMBL/GenBank/DDBJ whole genome shotgun (WGS) entry which is preliminary data.</text>
</comment>
<keyword evidence="2" id="KW-0472">Membrane</keyword>
<feature type="transmembrane region" description="Helical" evidence="2">
    <location>
        <begin position="23"/>
        <end position="50"/>
    </location>
</feature>
<protein>
    <submittedName>
        <fullName evidence="3">Uncharacterized protein</fullName>
    </submittedName>
</protein>
<feature type="region of interest" description="Disordered" evidence="1">
    <location>
        <begin position="193"/>
        <end position="213"/>
    </location>
</feature>
<accession>A0AAE0HB62</accession>
<name>A0AAE0HB62_9PEZI</name>
<dbReference type="GeneID" id="87841313"/>
<dbReference type="Proteomes" id="UP001278766">
    <property type="component" value="Unassembled WGS sequence"/>
</dbReference>
<keyword evidence="4" id="KW-1185">Reference proteome</keyword>